<dbReference type="GO" id="GO:0016020">
    <property type="term" value="C:membrane"/>
    <property type="evidence" value="ECO:0007669"/>
    <property type="project" value="InterPro"/>
</dbReference>
<organism evidence="4 5">
    <name type="scientific">Nocardiopsis aegyptia</name>
    <dbReference type="NCBI Taxonomy" id="220378"/>
    <lineage>
        <taxon>Bacteria</taxon>
        <taxon>Bacillati</taxon>
        <taxon>Actinomycetota</taxon>
        <taxon>Actinomycetes</taxon>
        <taxon>Streptosporangiales</taxon>
        <taxon>Nocardiopsidaceae</taxon>
        <taxon>Nocardiopsis</taxon>
    </lineage>
</organism>
<feature type="transmembrane region" description="Helical" evidence="3">
    <location>
        <begin position="123"/>
        <end position="142"/>
    </location>
</feature>
<dbReference type="InterPro" id="IPR000462">
    <property type="entry name" value="CDP-OH_P_trans"/>
</dbReference>
<feature type="transmembrane region" description="Helical" evidence="3">
    <location>
        <begin position="58"/>
        <end position="77"/>
    </location>
</feature>
<dbReference type="Proteomes" id="UP000572051">
    <property type="component" value="Unassembled WGS sequence"/>
</dbReference>
<evidence type="ECO:0000256" key="1">
    <source>
        <dbReference type="ARBA" id="ARBA00022679"/>
    </source>
</evidence>
<evidence type="ECO:0000313" key="4">
    <source>
        <dbReference type="EMBL" id="NYJ32325.1"/>
    </source>
</evidence>
<sequence length="231" mass="23944">MSVAAGVPPETGETEILTAGAFGLGPVGWTMGAVYLVAGAAALRWAMHRAGRRALGPADRVTLVRALLVGGVTALVADGGHTWAVVALAVPALLLDLVDGFVARRTGTESDFGARFDMETDAFLILVLSVHAVQFLGPWVLLIGGMRYAFGAAAWAAPWLAAPLPPSRARKRVAALQGAALAAAAPALLPVWAATALVAGALGALSWSFGRDVVRLWRSRERGTALIAHRE</sequence>
<reference evidence="4 5" key="1">
    <citation type="submission" date="2020-07" db="EMBL/GenBank/DDBJ databases">
        <title>Sequencing the genomes of 1000 actinobacteria strains.</title>
        <authorList>
            <person name="Klenk H.-P."/>
        </authorList>
    </citation>
    <scope>NUCLEOTIDE SEQUENCE [LARGE SCALE GENOMIC DNA]</scope>
    <source>
        <strain evidence="4 5">DSM 44442</strain>
    </source>
</reference>
<accession>A0A7Z0J8I1</accession>
<comment type="similarity">
    <text evidence="2">Belongs to the CDP-alcohol phosphatidyltransferase class-I family.</text>
</comment>
<keyword evidence="3" id="KW-1133">Transmembrane helix</keyword>
<comment type="caution">
    <text evidence="4">The sequence shown here is derived from an EMBL/GenBank/DDBJ whole genome shotgun (WGS) entry which is preliminary data.</text>
</comment>
<dbReference type="AlphaFoldDB" id="A0A7Z0J8I1"/>
<evidence type="ECO:0000256" key="3">
    <source>
        <dbReference type="SAM" id="Phobius"/>
    </source>
</evidence>
<keyword evidence="3" id="KW-0812">Transmembrane</keyword>
<dbReference type="GO" id="GO:0016780">
    <property type="term" value="F:phosphotransferase activity, for other substituted phosphate groups"/>
    <property type="evidence" value="ECO:0007669"/>
    <property type="project" value="InterPro"/>
</dbReference>
<keyword evidence="3" id="KW-0472">Membrane</keyword>
<dbReference type="InterPro" id="IPR048254">
    <property type="entry name" value="CDP_ALCOHOL_P_TRANSF_CS"/>
</dbReference>
<proteinExistence type="inferred from homology"/>
<evidence type="ECO:0000313" key="5">
    <source>
        <dbReference type="Proteomes" id="UP000572051"/>
    </source>
</evidence>
<dbReference type="Gene3D" id="1.20.120.1760">
    <property type="match status" value="1"/>
</dbReference>
<dbReference type="InterPro" id="IPR043130">
    <property type="entry name" value="CDP-OH_PTrfase_TM_dom"/>
</dbReference>
<feature type="transmembrane region" description="Helical" evidence="3">
    <location>
        <begin position="178"/>
        <end position="207"/>
    </location>
</feature>
<feature type="transmembrane region" description="Helical" evidence="3">
    <location>
        <begin position="27"/>
        <end position="46"/>
    </location>
</feature>
<gene>
    <name evidence="4" type="ORF">HNR10_000206</name>
</gene>
<protein>
    <submittedName>
        <fullName evidence="4">Phosphatidylglycerophosphate synthase</fullName>
    </submittedName>
</protein>
<dbReference type="EMBL" id="JACCFS010000001">
    <property type="protein sequence ID" value="NYJ32325.1"/>
    <property type="molecule type" value="Genomic_DNA"/>
</dbReference>
<evidence type="ECO:0000256" key="2">
    <source>
        <dbReference type="RuleBase" id="RU003750"/>
    </source>
</evidence>
<dbReference type="Pfam" id="PF01066">
    <property type="entry name" value="CDP-OH_P_transf"/>
    <property type="match status" value="1"/>
</dbReference>
<dbReference type="GO" id="GO:0008654">
    <property type="term" value="P:phospholipid biosynthetic process"/>
    <property type="evidence" value="ECO:0007669"/>
    <property type="project" value="InterPro"/>
</dbReference>
<name>A0A7Z0J8I1_9ACTN</name>
<keyword evidence="5" id="KW-1185">Reference proteome</keyword>
<keyword evidence="1 2" id="KW-0808">Transferase</keyword>
<dbReference type="PROSITE" id="PS00379">
    <property type="entry name" value="CDP_ALCOHOL_P_TRANSF"/>
    <property type="match status" value="1"/>
</dbReference>